<protein>
    <recommendedName>
        <fullName evidence="6">Aminotransferase</fullName>
        <ecNumber evidence="6">2.6.1.-</ecNumber>
    </recommendedName>
</protein>
<dbReference type="CDD" id="cd00609">
    <property type="entry name" value="AAT_like"/>
    <property type="match status" value="1"/>
</dbReference>
<dbReference type="SUPFAM" id="SSF53383">
    <property type="entry name" value="PLP-dependent transferases"/>
    <property type="match status" value="1"/>
</dbReference>
<dbReference type="AlphaFoldDB" id="A0A261EWZ7"/>
<sequence>MSSQEVKEFSLLGMVPNAIKNSEASLIRTFDAYASQFEGVIRLTLGEPDFDTPQKIKDAAVQSLKDNHTHYPQTVGTPEFRKAVCEFLKRRRGLDYQPDQIIATIGASEALRSAMSALISPGDVVIVPTPAFGFYETIARQLGAQVVRIDTSRSDFKLSPETLNRTLAALEDVNTLLVLNYPNNPTGVNPTRAEIKALADVVARHKAAVISDEVYALIAYDEPTTSIAEFLPDRTVLVDSCSKTLAMTGWRLGYVAAPKEIIPQIAKVHQSTVATAPRPAMDAAVVGYRDCDDDVDAMVEEYHTRRNLLYYGLKAQGFDCVPSAGAFYLYARIPDSFADTMTFCKAMVEKAKVAAVPGDAFEKNSRYVRFSYATSQENLREALHRISAWKAKEGF</sequence>
<reference evidence="8 9" key="1">
    <citation type="journal article" date="2017" name="BMC Genomics">
        <title>Comparative genomic and phylogenomic analyses of the Bifidobacteriaceae family.</title>
        <authorList>
            <person name="Lugli G.A."/>
            <person name="Milani C."/>
            <person name="Turroni F."/>
            <person name="Duranti S."/>
            <person name="Mancabelli L."/>
            <person name="Mangifesta M."/>
            <person name="Ferrario C."/>
            <person name="Modesto M."/>
            <person name="Mattarelli P."/>
            <person name="Jiri K."/>
            <person name="van Sinderen D."/>
            <person name="Ventura M."/>
        </authorList>
    </citation>
    <scope>NUCLEOTIDE SEQUENCE [LARGE SCALE GENOMIC DNA]</scope>
    <source>
        <strain evidence="8 9">DSM 24744</strain>
    </source>
</reference>
<dbReference type="InterPro" id="IPR050596">
    <property type="entry name" value="AspAT/PAT-like"/>
</dbReference>
<dbReference type="GO" id="GO:0008483">
    <property type="term" value="F:transaminase activity"/>
    <property type="evidence" value="ECO:0007669"/>
    <property type="project" value="UniProtKB-KW"/>
</dbReference>
<dbReference type="OrthoDB" id="9763453at2"/>
<evidence type="ECO:0000256" key="6">
    <source>
        <dbReference type="RuleBase" id="RU000481"/>
    </source>
</evidence>
<keyword evidence="4 6" id="KW-0808">Transferase</keyword>
<name>A0A261EWZ7_9BIFI</name>
<dbReference type="InterPro" id="IPR015421">
    <property type="entry name" value="PyrdxlP-dep_Trfase_major"/>
</dbReference>
<evidence type="ECO:0000313" key="9">
    <source>
        <dbReference type="Proteomes" id="UP000216454"/>
    </source>
</evidence>
<dbReference type="RefSeq" id="WP_094691362.1">
    <property type="nucleotide sequence ID" value="NZ_MWWQ01000008.1"/>
</dbReference>
<evidence type="ECO:0000313" key="8">
    <source>
        <dbReference type="EMBL" id="OZG51389.1"/>
    </source>
</evidence>
<dbReference type="Pfam" id="PF00155">
    <property type="entry name" value="Aminotran_1_2"/>
    <property type="match status" value="1"/>
</dbReference>
<comment type="cofactor">
    <cofactor evidence="1 6">
        <name>pyridoxal 5'-phosphate</name>
        <dbReference type="ChEBI" id="CHEBI:597326"/>
    </cofactor>
</comment>
<evidence type="ECO:0000256" key="1">
    <source>
        <dbReference type="ARBA" id="ARBA00001933"/>
    </source>
</evidence>
<feature type="domain" description="Aminotransferase class I/classII large" evidence="7">
    <location>
        <begin position="39"/>
        <end position="386"/>
    </location>
</feature>
<dbReference type="EC" id="2.6.1.-" evidence="6"/>
<evidence type="ECO:0000256" key="4">
    <source>
        <dbReference type="ARBA" id="ARBA00022679"/>
    </source>
</evidence>
<dbReference type="GO" id="GO:0006520">
    <property type="term" value="P:amino acid metabolic process"/>
    <property type="evidence" value="ECO:0007669"/>
    <property type="project" value="InterPro"/>
</dbReference>
<evidence type="ECO:0000259" key="7">
    <source>
        <dbReference type="Pfam" id="PF00155"/>
    </source>
</evidence>
<organism evidence="8 9">
    <name type="scientific">Pseudoscardovia suis</name>
    <dbReference type="NCBI Taxonomy" id="987063"/>
    <lineage>
        <taxon>Bacteria</taxon>
        <taxon>Bacillati</taxon>
        <taxon>Actinomycetota</taxon>
        <taxon>Actinomycetes</taxon>
        <taxon>Bifidobacteriales</taxon>
        <taxon>Bifidobacteriaceae</taxon>
        <taxon>Pseudoscardovia</taxon>
    </lineage>
</organism>
<dbReference type="PANTHER" id="PTHR46383">
    <property type="entry name" value="ASPARTATE AMINOTRANSFERASE"/>
    <property type="match status" value="1"/>
</dbReference>
<comment type="caution">
    <text evidence="8">The sequence shown here is derived from an EMBL/GenBank/DDBJ whole genome shotgun (WGS) entry which is preliminary data.</text>
</comment>
<dbReference type="InterPro" id="IPR004838">
    <property type="entry name" value="NHTrfase_class1_PyrdxlP-BS"/>
</dbReference>
<accession>A0A261EWZ7</accession>
<keyword evidence="3 6" id="KW-0032">Aminotransferase</keyword>
<dbReference type="PROSITE" id="PS00105">
    <property type="entry name" value="AA_TRANSFER_CLASS_1"/>
    <property type="match status" value="1"/>
</dbReference>
<evidence type="ECO:0000256" key="5">
    <source>
        <dbReference type="ARBA" id="ARBA00022898"/>
    </source>
</evidence>
<evidence type="ECO:0000256" key="3">
    <source>
        <dbReference type="ARBA" id="ARBA00022576"/>
    </source>
</evidence>
<dbReference type="Gene3D" id="3.40.640.10">
    <property type="entry name" value="Type I PLP-dependent aspartate aminotransferase-like (Major domain)"/>
    <property type="match status" value="1"/>
</dbReference>
<dbReference type="InterPro" id="IPR004839">
    <property type="entry name" value="Aminotransferase_I/II_large"/>
</dbReference>
<dbReference type="EMBL" id="MWWQ01000008">
    <property type="protein sequence ID" value="OZG51389.1"/>
    <property type="molecule type" value="Genomic_DNA"/>
</dbReference>
<gene>
    <name evidence="8" type="ORF">PSSU_1012</name>
</gene>
<dbReference type="GO" id="GO:0030170">
    <property type="term" value="F:pyridoxal phosphate binding"/>
    <property type="evidence" value="ECO:0007669"/>
    <property type="project" value="InterPro"/>
</dbReference>
<keyword evidence="5" id="KW-0663">Pyridoxal phosphate</keyword>
<evidence type="ECO:0000256" key="2">
    <source>
        <dbReference type="ARBA" id="ARBA00007441"/>
    </source>
</evidence>
<dbReference type="InterPro" id="IPR015424">
    <property type="entry name" value="PyrdxlP-dep_Trfase"/>
</dbReference>
<keyword evidence="9" id="KW-1185">Reference proteome</keyword>
<dbReference type="PANTHER" id="PTHR46383:SF3">
    <property type="entry name" value="ASPARTATE AMINOTRANSFERASE-RELATED"/>
    <property type="match status" value="1"/>
</dbReference>
<dbReference type="Proteomes" id="UP000216454">
    <property type="component" value="Unassembled WGS sequence"/>
</dbReference>
<comment type="similarity">
    <text evidence="2 6">Belongs to the class-I pyridoxal-phosphate-dependent aminotransferase family.</text>
</comment>
<proteinExistence type="inferred from homology"/>